<dbReference type="Proteomes" id="UP000075321">
    <property type="component" value="Unassembled WGS sequence"/>
</dbReference>
<organism evidence="2 3">
    <name type="scientific">Halalkalicoccus paucihalophilus</name>
    <dbReference type="NCBI Taxonomy" id="1008153"/>
    <lineage>
        <taxon>Archaea</taxon>
        <taxon>Methanobacteriati</taxon>
        <taxon>Methanobacteriota</taxon>
        <taxon>Stenosarchaea group</taxon>
        <taxon>Halobacteria</taxon>
        <taxon>Halobacteriales</taxon>
        <taxon>Halococcaceae</taxon>
        <taxon>Halalkalicoccus</taxon>
    </lineage>
</organism>
<dbReference type="OrthoDB" id="166747at2157"/>
<keyword evidence="1" id="KW-0472">Membrane</keyword>
<keyword evidence="1" id="KW-1133">Transmembrane helix</keyword>
<comment type="caution">
    <text evidence="2">The sequence shown here is derived from an EMBL/GenBank/DDBJ whole genome shotgun (WGS) entry which is preliminary data.</text>
</comment>
<protein>
    <submittedName>
        <fullName evidence="2">Uncharacterized protein</fullName>
    </submittedName>
</protein>
<gene>
    <name evidence="2" type="ORF">HAPAU_25360</name>
</gene>
<dbReference type="PATRIC" id="fig|1008153.3.peg.2584"/>
<name>A0A151ADW1_9EURY</name>
<proteinExistence type="predicted"/>
<evidence type="ECO:0000313" key="3">
    <source>
        <dbReference type="Proteomes" id="UP000075321"/>
    </source>
</evidence>
<evidence type="ECO:0000256" key="1">
    <source>
        <dbReference type="SAM" id="Phobius"/>
    </source>
</evidence>
<dbReference type="EMBL" id="LTAZ01000005">
    <property type="protein sequence ID" value="KYH25858.1"/>
    <property type="molecule type" value="Genomic_DNA"/>
</dbReference>
<accession>A0A151ADW1</accession>
<reference evidence="2 3" key="1">
    <citation type="submission" date="2016-02" db="EMBL/GenBank/DDBJ databases">
        <title>Genome sequence of Halalkalicoccus paucihalophilus DSM 24557.</title>
        <authorList>
            <person name="Poehlein A."/>
            <person name="Daniel R."/>
        </authorList>
    </citation>
    <scope>NUCLEOTIDE SEQUENCE [LARGE SCALE GENOMIC DNA]</scope>
    <source>
        <strain evidence="2 3">DSM 24557</strain>
    </source>
</reference>
<keyword evidence="3" id="KW-1185">Reference proteome</keyword>
<keyword evidence="1" id="KW-0812">Transmembrane</keyword>
<evidence type="ECO:0000313" key="2">
    <source>
        <dbReference type="EMBL" id="KYH25858.1"/>
    </source>
</evidence>
<dbReference type="AlphaFoldDB" id="A0A151ADW1"/>
<dbReference type="RefSeq" id="WP_169802650.1">
    <property type="nucleotide sequence ID" value="NZ_LTAZ01000005.1"/>
</dbReference>
<sequence>MIPRLYHAALFALYQTTVAVGLCMLPLAVAMKQVGLTLPVHRLITSAERVYETHAPAE</sequence>
<feature type="transmembrane region" description="Helical" evidence="1">
    <location>
        <begin position="6"/>
        <end position="29"/>
    </location>
</feature>